<dbReference type="Proteomes" id="UP000054721">
    <property type="component" value="Unassembled WGS sequence"/>
</dbReference>
<proteinExistence type="predicted"/>
<accession>A0A0V1L794</accession>
<dbReference type="EMBL" id="JYDW01000115">
    <property type="protein sequence ID" value="KRZ55417.1"/>
    <property type="molecule type" value="Genomic_DNA"/>
</dbReference>
<evidence type="ECO:0000313" key="1">
    <source>
        <dbReference type="EMBL" id="KRZ55417.1"/>
    </source>
</evidence>
<keyword evidence="2" id="KW-1185">Reference proteome</keyword>
<sequence length="169" mass="18659">MASGQTPRCLTACCPTIRAANISFMAKLVCPPLIVIARVGRIALHKLVQNSSRDALADRKFIKPLQRDCCWPNKRSQAAFSDCTSFKVPLLTNPCPNMLNHIFAPLLTTNESDTFSSRAGGSSCQSATSLPISEYLCTQYFIKASNFQSVSECEWCVFLLSLTIRVEED</sequence>
<dbReference type="AlphaFoldDB" id="A0A0V1L794"/>
<organism evidence="1 2">
    <name type="scientific">Trichinella nativa</name>
    <dbReference type="NCBI Taxonomy" id="6335"/>
    <lineage>
        <taxon>Eukaryota</taxon>
        <taxon>Metazoa</taxon>
        <taxon>Ecdysozoa</taxon>
        <taxon>Nematoda</taxon>
        <taxon>Enoplea</taxon>
        <taxon>Dorylaimia</taxon>
        <taxon>Trichinellida</taxon>
        <taxon>Trichinellidae</taxon>
        <taxon>Trichinella</taxon>
    </lineage>
</organism>
<reference evidence="1 2" key="1">
    <citation type="submission" date="2015-05" db="EMBL/GenBank/DDBJ databases">
        <title>Evolution of Trichinella species and genotypes.</title>
        <authorList>
            <person name="Korhonen P.K."/>
            <person name="Edoardo P."/>
            <person name="Giuseppe L.R."/>
            <person name="Gasser R.B."/>
        </authorList>
    </citation>
    <scope>NUCLEOTIDE SEQUENCE [LARGE SCALE GENOMIC DNA]</scope>
    <source>
        <strain evidence="1">ISS10</strain>
    </source>
</reference>
<protein>
    <submittedName>
        <fullName evidence="1">Uncharacterized protein</fullName>
    </submittedName>
</protein>
<evidence type="ECO:0000313" key="2">
    <source>
        <dbReference type="Proteomes" id="UP000054721"/>
    </source>
</evidence>
<name>A0A0V1L794_9BILA</name>
<gene>
    <name evidence="1" type="ORF">T02_2083</name>
</gene>
<comment type="caution">
    <text evidence="1">The sequence shown here is derived from an EMBL/GenBank/DDBJ whole genome shotgun (WGS) entry which is preliminary data.</text>
</comment>